<reference evidence="2 3" key="1">
    <citation type="submission" date="2023-11" db="EMBL/GenBank/DDBJ databases">
        <title>Halocaridina rubra genome assembly.</title>
        <authorList>
            <person name="Smith C."/>
        </authorList>
    </citation>
    <scope>NUCLEOTIDE SEQUENCE [LARGE SCALE GENOMIC DNA]</scope>
    <source>
        <strain evidence="2">EP-1</strain>
        <tissue evidence="2">Whole</tissue>
    </source>
</reference>
<dbReference type="GO" id="GO:0001501">
    <property type="term" value="P:skeletal system development"/>
    <property type="evidence" value="ECO:0007669"/>
    <property type="project" value="TreeGrafter"/>
</dbReference>
<dbReference type="Gene3D" id="1.10.510.10">
    <property type="entry name" value="Transferase(Phosphotransferase) domain 1"/>
    <property type="match status" value="1"/>
</dbReference>
<dbReference type="GO" id="GO:0005576">
    <property type="term" value="C:extracellular region"/>
    <property type="evidence" value="ECO:0007669"/>
    <property type="project" value="TreeGrafter"/>
</dbReference>
<dbReference type="PANTHER" id="PTHR46448">
    <property type="entry name" value="PROTEIN KINASE DOMAIN-CONTAINING PROTEIN"/>
    <property type="match status" value="1"/>
</dbReference>
<dbReference type="GO" id="GO:0005524">
    <property type="term" value="F:ATP binding"/>
    <property type="evidence" value="ECO:0007669"/>
    <property type="project" value="InterPro"/>
</dbReference>
<dbReference type="EMBL" id="JAXCGZ010007853">
    <property type="protein sequence ID" value="KAK7078404.1"/>
    <property type="molecule type" value="Genomic_DNA"/>
</dbReference>
<accession>A0AAN8XFT3</accession>
<name>A0AAN8XFT3_HALRR</name>
<dbReference type="InterPro" id="IPR042983">
    <property type="entry name" value="PKDCC"/>
</dbReference>
<proteinExistence type="predicted"/>
<sequence length="403" mass="44795">MSGQQHRKTRPLATLASPLSLPSFPGEEIHPANGHILGCGNLHAVTNLTVIGAGWTKIVYRGHYKNMQLAIKTVHTAGHDMFNCHTDVSVCYQHAAAKIMKESELLQQLAHSNVIKVLGECIPNIDYFPGPPAVGMVSIVTELGQQLDVVQILQMNFEDRLRLAYDVGKILQHLALSPLGSLLMKDFRRQQFVLVDGIIKLSDVDDLVIGDPRCSFDNDCLMKDENTDNVIVNLTCEEGRCSGFNSRLNAVYAGRHFMRYMMPYGCPEGLETEALDMVNRQLKGILNSEGVFLRIHQLVKDYSSGSYLTPFDKEYINNYAAHHGFTIQDADFSCFQTVSIGCVQSVSSAAEGALLCSRMHECRAFVLLDDFTWTGRQIAVFKSAATGIKENTHHKVYIRRGQG</sequence>
<gene>
    <name evidence="2" type="ORF">SK128_025582</name>
</gene>
<dbReference type="InterPro" id="IPR000719">
    <property type="entry name" value="Prot_kinase_dom"/>
</dbReference>
<protein>
    <recommendedName>
        <fullName evidence="1">Protein kinase domain-containing protein</fullName>
    </recommendedName>
</protein>
<dbReference type="SUPFAM" id="SSF56112">
    <property type="entry name" value="Protein kinase-like (PK-like)"/>
    <property type="match status" value="1"/>
</dbReference>
<dbReference type="PROSITE" id="PS50011">
    <property type="entry name" value="PROTEIN_KINASE_DOM"/>
    <property type="match status" value="1"/>
</dbReference>
<dbReference type="InterPro" id="IPR011009">
    <property type="entry name" value="Kinase-like_dom_sf"/>
</dbReference>
<organism evidence="2 3">
    <name type="scientific">Halocaridina rubra</name>
    <name type="common">Hawaiian red shrimp</name>
    <dbReference type="NCBI Taxonomy" id="373956"/>
    <lineage>
        <taxon>Eukaryota</taxon>
        <taxon>Metazoa</taxon>
        <taxon>Ecdysozoa</taxon>
        <taxon>Arthropoda</taxon>
        <taxon>Crustacea</taxon>
        <taxon>Multicrustacea</taxon>
        <taxon>Malacostraca</taxon>
        <taxon>Eumalacostraca</taxon>
        <taxon>Eucarida</taxon>
        <taxon>Decapoda</taxon>
        <taxon>Pleocyemata</taxon>
        <taxon>Caridea</taxon>
        <taxon>Atyoidea</taxon>
        <taxon>Atyidae</taxon>
        <taxon>Halocaridina</taxon>
    </lineage>
</organism>
<evidence type="ECO:0000313" key="3">
    <source>
        <dbReference type="Proteomes" id="UP001381693"/>
    </source>
</evidence>
<dbReference type="GO" id="GO:0004715">
    <property type="term" value="F:non-membrane spanning protein tyrosine kinase activity"/>
    <property type="evidence" value="ECO:0007669"/>
    <property type="project" value="InterPro"/>
</dbReference>
<evidence type="ECO:0000259" key="1">
    <source>
        <dbReference type="PROSITE" id="PS50011"/>
    </source>
</evidence>
<feature type="domain" description="Protein kinase" evidence="1">
    <location>
        <begin position="45"/>
        <end position="403"/>
    </location>
</feature>
<comment type="caution">
    <text evidence="2">The sequence shown here is derived from an EMBL/GenBank/DDBJ whole genome shotgun (WGS) entry which is preliminary data.</text>
</comment>
<dbReference type="Proteomes" id="UP001381693">
    <property type="component" value="Unassembled WGS sequence"/>
</dbReference>
<dbReference type="PANTHER" id="PTHR46448:SF4">
    <property type="entry name" value="EXTRACELLULAR TYROSINE-PROTEIN KINASE PKDCC-LIKE"/>
    <property type="match status" value="1"/>
</dbReference>
<keyword evidence="3" id="KW-1185">Reference proteome</keyword>
<dbReference type="AlphaFoldDB" id="A0AAN8XFT3"/>
<evidence type="ECO:0000313" key="2">
    <source>
        <dbReference type="EMBL" id="KAK7078404.1"/>
    </source>
</evidence>